<dbReference type="SUPFAM" id="SSF51126">
    <property type="entry name" value="Pectin lyase-like"/>
    <property type="match status" value="1"/>
</dbReference>
<dbReference type="KEGG" id="cic:CICLE_v10023198mg"/>
<evidence type="ECO:0000313" key="1">
    <source>
        <dbReference type="EMBL" id="ESR55284.1"/>
    </source>
</evidence>
<dbReference type="Gramene" id="ESR55284">
    <property type="protein sequence ID" value="ESR55284"/>
    <property type="gene ID" value="CICLE_v10023198mg"/>
</dbReference>
<protein>
    <submittedName>
        <fullName evidence="1">Uncharacterized protein</fullName>
    </submittedName>
</protein>
<proteinExistence type="predicted"/>
<reference evidence="1 2" key="1">
    <citation type="submission" date="2013-10" db="EMBL/GenBank/DDBJ databases">
        <authorList>
            <consortium name="International Citrus Genome Consortium"/>
            <person name="Jenkins J."/>
            <person name="Schmutz J."/>
            <person name="Prochnik S."/>
            <person name="Rokhsar D."/>
            <person name="Gmitter F."/>
            <person name="Ollitrault P."/>
            <person name="Machado M."/>
            <person name="Talon M."/>
            <person name="Wincker P."/>
            <person name="Jaillon O."/>
            <person name="Morgante M."/>
        </authorList>
    </citation>
    <scope>NUCLEOTIDE SEQUENCE</scope>
    <source>
        <strain evidence="2">cv. Clemenules</strain>
    </source>
</reference>
<dbReference type="InParanoid" id="V4VQN3"/>
<name>V4VQN3_CITCL</name>
<sequence>MTGIHVMVTGKVGWLEIGETVRGRSKVVKAVGVGYYKISGVIYQNMTGNSAIKGAMTLECSASNPCKGIRL</sequence>
<dbReference type="InterPro" id="IPR011050">
    <property type="entry name" value="Pectin_lyase_fold/virulence"/>
</dbReference>
<keyword evidence="2" id="KW-1185">Reference proteome</keyword>
<dbReference type="EMBL" id="KI536661">
    <property type="protein sequence ID" value="ESR55284.1"/>
    <property type="molecule type" value="Genomic_DNA"/>
</dbReference>
<gene>
    <name evidence="1" type="ORF">CICLE_v10023198mg</name>
</gene>
<evidence type="ECO:0000313" key="2">
    <source>
        <dbReference type="Proteomes" id="UP000030687"/>
    </source>
</evidence>
<dbReference type="AlphaFoldDB" id="V4VQN3"/>
<dbReference type="Proteomes" id="UP000030687">
    <property type="component" value="Unassembled WGS sequence"/>
</dbReference>
<accession>V4VQN3</accession>
<organism evidence="1 2">
    <name type="scientific">Citrus clementina</name>
    <name type="common">Clementine</name>
    <name type="synonym">Citrus deliciosa x Citrus sinensis</name>
    <dbReference type="NCBI Taxonomy" id="85681"/>
    <lineage>
        <taxon>Eukaryota</taxon>
        <taxon>Viridiplantae</taxon>
        <taxon>Streptophyta</taxon>
        <taxon>Embryophyta</taxon>
        <taxon>Tracheophyta</taxon>
        <taxon>Spermatophyta</taxon>
        <taxon>Magnoliopsida</taxon>
        <taxon>eudicotyledons</taxon>
        <taxon>Gunneridae</taxon>
        <taxon>Pentapetalae</taxon>
        <taxon>rosids</taxon>
        <taxon>malvids</taxon>
        <taxon>Sapindales</taxon>
        <taxon>Rutaceae</taxon>
        <taxon>Aurantioideae</taxon>
        <taxon>Citrus</taxon>
    </lineage>
</organism>